<dbReference type="Proteomes" id="UP000310200">
    <property type="component" value="Unassembled WGS sequence"/>
</dbReference>
<comment type="caution">
    <text evidence="2">The sequence shown here is derived from an EMBL/GenBank/DDBJ whole genome shotgun (WGS) entry which is preliminary data.</text>
</comment>
<reference evidence="2 3" key="1">
    <citation type="journal article" date="2019" name="Philos. Trans. R. Soc. Lond., B, Biol. Sci.">
        <title>Ant behaviour and brain gene expression of defending hosts depend on the ecological success of the intruding social parasite.</title>
        <authorList>
            <person name="Kaur R."/>
            <person name="Stoldt M."/>
            <person name="Jongepier E."/>
            <person name="Feldmeyer B."/>
            <person name="Menzel F."/>
            <person name="Bornberg-Bauer E."/>
            <person name="Foitzik S."/>
        </authorList>
    </citation>
    <scope>NUCLEOTIDE SEQUENCE [LARGE SCALE GENOMIC DNA]</scope>
    <source>
        <tissue evidence="2">Whole body</tissue>
    </source>
</reference>
<dbReference type="AlphaFoldDB" id="A0A4S2KEW3"/>
<gene>
    <name evidence="2" type="ORF">DBV15_00039</name>
</gene>
<evidence type="ECO:0000313" key="3">
    <source>
        <dbReference type="Proteomes" id="UP000310200"/>
    </source>
</evidence>
<name>A0A4S2KEW3_9HYME</name>
<evidence type="ECO:0000256" key="1">
    <source>
        <dbReference type="SAM" id="MobiDB-lite"/>
    </source>
</evidence>
<organism evidence="2 3">
    <name type="scientific">Temnothorax longispinosus</name>
    <dbReference type="NCBI Taxonomy" id="300112"/>
    <lineage>
        <taxon>Eukaryota</taxon>
        <taxon>Metazoa</taxon>
        <taxon>Ecdysozoa</taxon>
        <taxon>Arthropoda</taxon>
        <taxon>Hexapoda</taxon>
        <taxon>Insecta</taxon>
        <taxon>Pterygota</taxon>
        <taxon>Neoptera</taxon>
        <taxon>Endopterygota</taxon>
        <taxon>Hymenoptera</taxon>
        <taxon>Apocrita</taxon>
        <taxon>Aculeata</taxon>
        <taxon>Formicoidea</taxon>
        <taxon>Formicidae</taxon>
        <taxon>Myrmicinae</taxon>
        <taxon>Temnothorax</taxon>
    </lineage>
</organism>
<evidence type="ECO:0000313" key="2">
    <source>
        <dbReference type="EMBL" id="TGZ47416.1"/>
    </source>
</evidence>
<sequence length="89" mass="10277">MNQFNIFQVIQIVKISWTRNGVRAMLCGSCNPNIYGGSLYNRYWSSGERQRQLRDNKGQEAEKDQPCPDLIKESNETCTLSWKEKSDAT</sequence>
<accession>A0A4S2KEW3</accession>
<protein>
    <submittedName>
        <fullName evidence="2">Uncharacterized protein</fullName>
    </submittedName>
</protein>
<proteinExistence type="predicted"/>
<dbReference type="EMBL" id="QBLH01002732">
    <property type="protein sequence ID" value="TGZ47416.1"/>
    <property type="molecule type" value="Genomic_DNA"/>
</dbReference>
<feature type="region of interest" description="Disordered" evidence="1">
    <location>
        <begin position="51"/>
        <end position="71"/>
    </location>
</feature>
<keyword evidence="3" id="KW-1185">Reference proteome</keyword>